<evidence type="ECO:0000256" key="7">
    <source>
        <dbReference type="ARBA" id="ARBA00022989"/>
    </source>
</evidence>
<evidence type="ECO:0000256" key="5">
    <source>
        <dbReference type="ARBA" id="ARBA00022692"/>
    </source>
</evidence>
<feature type="non-terminal residue" evidence="15">
    <location>
        <position position="1"/>
    </location>
</feature>
<feature type="region of interest" description="Disordered" evidence="14">
    <location>
        <begin position="1"/>
        <end position="31"/>
    </location>
</feature>
<comment type="subcellular location">
    <subcellularLocation>
        <location evidence="1">Golgi apparatus</location>
        <location evidence="1">Golgi stack membrane</location>
        <topology evidence="1">Single-pass type II membrane protein</topology>
    </subcellularLocation>
</comment>
<keyword evidence="6" id="KW-0735">Signal-anchor</keyword>
<dbReference type="PANTHER" id="PTHR46059">
    <property type="entry name" value="BETA-GALACTOSIDE ALPHA-2,6-SIALYLTRANSFERASE"/>
    <property type="match status" value="1"/>
</dbReference>
<organism evidence="15 16">
    <name type="scientific">Prorocentrum cordatum</name>
    <dbReference type="NCBI Taxonomy" id="2364126"/>
    <lineage>
        <taxon>Eukaryota</taxon>
        <taxon>Sar</taxon>
        <taxon>Alveolata</taxon>
        <taxon>Dinophyceae</taxon>
        <taxon>Prorocentrales</taxon>
        <taxon>Prorocentraceae</taxon>
        <taxon>Prorocentrum</taxon>
    </lineage>
</organism>
<evidence type="ECO:0000313" key="15">
    <source>
        <dbReference type="EMBL" id="CAK0895417.1"/>
    </source>
</evidence>
<dbReference type="EMBL" id="CAUYUJ010020034">
    <property type="protein sequence ID" value="CAK0895417.1"/>
    <property type="molecule type" value="Genomic_DNA"/>
</dbReference>
<evidence type="ECO:0000256" key="10">
    <source>
        <dbReference type="ARBA" id="ARBA00023157"/>
    </source>
</evidence>
<keyword evidence="7" id="KW-1133">Transmembrane helix</keyword>
<dbReference type="InterPro" id="IPR038578">
    <property type="entry name" value="GT29-like_sf"/>
</dbReference>
<keyword evidence="16" id="KW-1185">Reference proteome</keyword>
<accession>A0ABN9XB02</accession>
<evidence type="ECO:0000256" key="14">
    <source>
        <dbReference type="SAM" id="MobiDB-lite"/>
    </source>
</evidence>
<keyword evidence="8" id="KW-0333">Golgi apparatus</keyword>
<evidence type="ECO:0000256" key="6">
    <source>
        <dbReference type="ARBA" id="ARBA00022968"/>
    </source>
</evidence>
<evidence type="ECO:0000313" key="16">
    <source>
        <dbReference type="Proteomes" id="UP001189429"/>
    </source>
</evidence>
<dbReference type="Pfam" id="PF00777">
    <property type="entry name" value="Glyco_transf_29"/>
    <property type="match status" value="1"/>
</dbReference>
<keyword evidence="4" id="KW-0808">Transferase</keyword>
<feature type="compositionally biased region" description="Gly residues" evidence="14">
    <location>
        <begin position="7"/>
        <end position="21"/>
    </location>
</feature>
<evidence type="ECO:0000256" key="4">
    <source>
        <dbReference type="ARBA" id="ARBA00022679"/>
    </source>
</evidence>
<keyword evidence="9" id="KW-0472">Membrane</keyword>
<keyword evidence="11" id="KW-0325">Glycoprotein</keyword>
<dbReference type="Gene3D" id="3.90.1480.20">
    <property type="entry name" value="Glycosyl transferase family 29"/>
    <property type="match status" value="1"/>
</dbReference>
<name>A0ABN9XB02_9DINO</name>
<evidence type="ECO:0000256" key="11">
    <source>
        <dbReference type="ARBA" id="ARBA00023180"/>
    </source>
</evidence>
<dbReference type="EC" id="2.4.3.1" evidence="13"/>
<sequence>ESSAAEAGGGGGVSHGRGGAAAAGAGEGKRNRTLAEKIRAAADITDRGNWTLVPSRNCFHRHGSGSFPDGGTGDSNGSHVDLDKCLALCQETDFCDGVVVETGRLNGPCSLRTEVSFSSCQEDFTFDAWMRDNTTSGRVAKLRERVGWALHERKNCFPGQGSAEVKVTDVLPSPAEPLALDECLLACQDHPLCEGVAVSHGRDVTACNLRSWVEVAECADDEGFDLWVMDQTARQLLGPEPPAGAVGRDRLVGAVDMIRQDHLLQKIDLARCALVGASGSMSGSGLGAEIDAHTAVIRLDRMPTEEFRADFGGRTDFLFLGEALDGSVALMGVEEPKVAVCHDVDGCDDGRTSSERSMS</sequence>
<comment type="caution">
    <text evidence="15">The sequence shown here is derived from an EMBL/GenBank/DDBJ whole genome shotgun (WGS) entry which is preliminary data.</text>
</comment>
<evidence type="ECO:0000256" key="2">
    <source>
        <dbReference type="ARBA" id="ARBA00006003"/>
    </source>
</evidence>
<evidence type="ECO:0000256" key="13">
    <source>
        <dbReference type="ARBA" id="ARBA00034329"/>
    </source>
</evidence>
<evidence type="ECO:0000256" key="1">
    <source>
        <dbReference type="ARBA" id="ARBA00004447"/>
    </source>
</evidence>
<reference evidence="15" key="1">
    <citation type="submission" date="2023-10" db="EMBL/GenBank/DDBJ databases">
        <authorList>
            <person name="Chen Y."/>
            <person name="Shah S."/>
            <person name="Dougan E. K."/>
            <person name="Thang M."/>
            <person name="Chan C."/>
        </authorList>
    </citation>
    <scope>NUCLEOTIDE SEQUENCE [LARGE SCALE GENOMIC DNA]</scope>
</reference>
<protein>
    <recommendedName>
        <fullName evidence="13">beta-galactoside alpha-(2,6)-sialyltransferase</fullName>
        <ecNumber evidence="13">2.4.3.1</ecNumber>
    </recommendedName>
</protein>
<keyword evidence="5" id="KW-0812">Transmembrane</keyword>
<comment type="similarity">
    <text evidence="2">Belongs to the glycosyltransferase 29 family.</text>
</comment>
<keyword evidence="10" id="KW-1015">Disulfide bond</keyword>
<dbReference type="InterPro" id="IPR001675">
    <property type="entry name" value="Glyco_trans_29"/>
</dbReference>
<evidence type="ECO:0000256" key="8">
    <source>
        <dbReference type="ARBA" id="ARBA00023034"/>
    </source>
</evidence>
<evidence type="ECO:0000256" key="3">
    <source>
        <dbReference type="ARBA" id="ARBA00022676"/>
    </source>
</evidence>
<dbReference type="Proteomes" id="UP001189429">
    <property type="component" value="Unassembled WGS sequence"/>
</dbReference>
<evidence type="ECO:0000256" key="9">
    <source>
        <dbReference type="ARBA" id="ARBA00023136"/>
    </source>
</evidence>
<proteinExistence type="inferred from homology"/>
<evidence type="ECO:0000256" key="12">
    <source>
        <dbReference type="ARBA" id="ARBA00034249"/>
    </source>
</evidence>
<dbReference type="PANTHER" id="PTHR46059:SF2">
    <property type="entry name" value="BETA-GALACTOSIDE ALPHA-2,6-SIALYLTRANSFERASE 1"/>
    <property type="match status" value="1"/>
</dbReference>
<comment type="catalytic activity">
    <reaction evidence="12">
        <text>a beta-D-galactoside + CMP-N-acetyl-beta-neuraminate = an N-acetyl-alpha-neuraminyl-(2-&gt;6)-beta-D-galactosyl derivative + CMP + H(+)</text>
        <dbReference type="Rhea" id="RHEA:52104"/>
        <dbReference type="ChEBI" id="CHEBI:15378"/>
        <dbReference type="ChEBI" id="CHEBI:28034"/>
        <dbReference type="ChEBI" id="CHEBI:57812"/>
        <dbReference type="ChEBI" id="CHEBI:60377"/>
        <dbReference type="ChEBI" id="CHEBI:136398"/>
        <dbReference type="EC" id="2.4.3.1"/>
    </reaction>
</comment>
<gene>
    <name evidence="15" type="ORF">PCOR1329_LOCUS74164</name>
</gene>
<keyword evidence="3" id="KW-0328">Glycosyltransferase</keyword>